<organism evidence="2">
    <name type="scientific">Woronichinia naegeliana WA131</name>
    <dbReference type="NCBI Taxonomy" id="2824559"/>
    <lineage>
        <taxon>Bacteria</taxon>
        <taxon>Bacillati</taxon>
        <taxon>Cyanobacteriota</taxon>
        <taxon>Cyanophyceae</taxon>
        <taxon>Synechococcales</taxon>
        <taxon>Coelosphaeriaceae</taxon>
        <taxon>Woronichinia</taxon>
    </lineage>
</organism>
<evidence type="ECO:0000313" key="2">
    <source>
        <dbReference type="EMBL" id="UXE61673.1"/>
    </source>
</evidence>
<reference evidence="2" key="1">
    <citation type="submission" date="2021-04" db="EMBL/GenBank/DDBJ databases">
        <title>Genome sequence of Woronichinia naegeliana from Washington state freshwater lake bloom.</title>
        <authorList>
            <person name="Dreher T.W."/>
        </authorList>
    </citation>
    <scope>NUCLEOTIDE SEQUENCE</scope>
    <source>
        <strain evidence="2">WA131</strain>
    </source>
</reference>
<name>A0A977KXF7_9CYAN</name>
<dbReference type="AlphaFoldDB" id="A0A977KXF7"/>
<dbReference type="PANTHER" id="PTHR36761">
    <property type="entry name" value="ORF03 PROTEIN"/>
    <property type="match status" value="1"/>
</dbReference>
<evidence type="ECO:0000256" key="1">
    <source>
        <dbReference type="SAM" id="Phobius"/>
    </source>
</evidence>
<dbReference type="Gene3D" id="1.25.40.10">
    <property type="entry name" value="Tetratricopeptide repeat domain"/>
    <property type="match status" value="1"/>
</dbReference>
<keyword evidence="1" id="KW-1133">Transmembrane helix</keyword>
<keyword evidence="1" id="KW-0812">Transmembrane</keyword>
<protein>
    <submittedName>
        <fullName evidence="2">Tetratricopeptide repeat protein</fullName>
    </submittedName>
</protein>
<gene>
    <name evidence="2" type="ORF">KA717_01505</name>
</gene>
<accession>A0A977KXF7</accession>
<keyword evidence="1" id="KW-0472">Membrane</keyword>
<dbReference type="PANTHER" id="PTHR36761:SF2">
    <property type="entry name" value="ORF03 PROTEIN"/>
    <property type="match status" value="1"/>
</dbReference>
<dbReference type="SUPFAM" id="SSF48452">
    <property type="entry name" value="TPR-like"/>
    <property type="match status" value="1"/>
</dbReference>
<dbReference type="InterPro" id="IPR011990">
    <property type="entry name" value="TPR-like_helical_dom_sf"/>
</dbReference>
<dbReference type="EMBL" id="CP073041">
    <property type="protein sequence ID" value="UXE61673.1"/>
    <property type="molecule type" value="Genomic_DNA"/>
</dbReference>
<dbReference type="Proteomes" id="UP001065613">
    <property type="component" value="Chromosome"/>
</dbReference>
<feature type="transmembrane region" description="Helical" evidence="1">
    <location>
        <begin position="151"/>
        <end position="169"/>
    </location>
</feature>
<proteinExistence type="predicted"/>
<dbReference type="KEGG" id="wna:KA717_01505"/>
<sequence length="170" mass="18844">MAIDSQTLFHEKLQAGKLAFDRGQYRLSIDDFKTALSLVNLSSKQGGEAQLWLVMAYQAAGDLDTARSLCRKLTHHPQAELRKQGKQVLSILEAPRLARPKEWMTEIPDLANMTASPPSYVQGTGKKRTAKTVSPIQFEDRSKMNTQDNGFIVLAIVTVLLLIGGAVWFS</sequence>